<proteinExistence type="predicted"/>
<reference evidence="1 2" key="1">
    <citation type="submission" date="2016-12" db="EMBL/GenBank/DDBJ databases">
        <title>Trade-off between light-utilization and light-protection in marine flavobacteria.</title>
        <authorList>
            <person name="Kumagai Y."/>
            <person name="Yoshizawa S."/>
            <person name="Kogure K."/>
            <person name="Iwasaki W."/>
        </authorList>
    </citation>
    <scope>NUCLEOTIDE SEQUENCE [LARGE SCALE GENOMIC DNA]</scope>
    <source>
        <strain evidence="1 2">ATCC 43844</strain>
    </source>
</reference>
<keyword evidence="2" id="KW-1185">Reference proteome</keyword>
<protein>
    <submittedName>
        <fullName evidence="1">GNAT family N-acetyltransferase</fullName>
    </submittedName>
</protein>
<dbReference type="Proteomes" id="UP000239068">
    <property type="component" value="Unassembled WGS sequence"/>
</dbReference>
<dbReference type="GO" id="GO:0016740">
    <property type="term" value="F:transferase activity"/>
    <property type="evidence" value="ECO:0007669"/>
    <property type="project" value="UniProtKB-KW"/>
</dbReference>
<dbReference type="EMBL" id="MSCM01000002">
    <property type="protein sequence ID" value="PQJ77568.1"/>
    <property type="molecule type" value="Genomic_DNA"/>
</dbReference>
<dbReference type="AlphaFoldDB" id="A0A2S7WIY3"/>
<evidence type="ECO:0000313" key="1">
    <source>
        <dbReference type="EMBL" id="PQJ77568.1"/>
    </source>
</evidence>
<name>A0A2S7WIY3_9FLAO</name>
<keyword evidence="1" id="KW-0808">Transferase</keyword>
<evidence type="ECO:0000313" key="2">
    <source>
        <dbReference type="Proteomes" id="UP000239068"/>
    </source>
</evidence>
<gene>
    <name evidence="1" type="ORF">BTO16_10560</name>
</gene>
<accession>A0A2S7WIY3</accession>
<comment type="caution">
    <text evidence="1">The sequence shown here is derived from an EMBL/GenBank/DDBJ whole genome shotgun (WGS) entry which is preliminary data.</text>
</comment>
<organism evidence="1 2">
    <name type="scientific">Polaribacter glomeratus</name>
    <dbReference type="NCBI Taxonomy" id="102"/>
    <lineage>
        <taxon>Bacteria</taxon>
        <taxon>Pseudomonadati</taxon>
        <taxon>Bacteroidota</taxon>
        <taxon>Flavobacteriia</taxon>
        <taxon>Flavobacteriales</taxon>
        <taxon>Flavobacteriaceae</taxon>
    </lineage>
</organism>
<sequence>MAQFTPLVPTDFVVPKSKEYEHFRLRALTINDVVKDYDAVMSSSKELQEMFPTWAGWPKNLTLEQDLIDLGWHQSEFQMRSSFTYTVVSLDEGEVLGCVYILPFYMSDFDIGTPKKNNGNFDAVIYMWVRTGLLEKGMDKILFDNVKNWVDNEWPFKNVAYPGREISWDKWETLKKTD</sequence>